<proteinExistence type="predicted"/>
<evidence type="ECO:0000259" key="1">
    <source>
        <dbReference type="Pfam" id="PF14266"/>
    </source>
</evidence>
<sequence>MCEKPALKPLPMESTEEVKIYLFSQSMFMPKNITQLLEKFDYSQQVPKFIIYNNELTGILSRSDAALLLLLNHFGIDIVIYNPPGHNDIENYLYESLYDKHWLDEVVFELEYKEPSILKKVLFQGILKNLRGD</sequence>
<keyword evidence="3" id="KW-1185">Reference proteome</keyword>
<name>A0ABT0W6D7_9BACI</name>
<evidence type="ECO:0000313" key="2">
    <source>
        <dbReference type="EMBL" id="MCM2531903.1"/>
    </source>
</evidence>
<dbReference type="EMBL" id="JAMQCR010000001">
    <property type="protein sequence ID" value="MCM2531903.1"/>
    <property type="molecule type" value="Genomic_DNA"/>
</dbReference>
<dbReference type="Proteomes" id="UP001523262">
    <property type="component" value="Unassembled WGS sequence"/>
</dbReference>
<organism evidence="2 3">
    <name type="scientific">Neobacillus pocheonensis</name>
    <dbReference type="NCBI Taxonomy" id="363869"/>
    <lineage>
        <taxon>Bacteria</taxon>
        <taxon>Bacillati</taxon>
        <taxon>Bacillota</taxon>
        <taxon>Bacilli</taxon>
        <taxon>Bacillales</taxon>
        <taxon>Bacillaceae</taxon>
        <taxon>Neobacillus</taxon>
    </lineage>
</organism>
<comment type="caution">
    <text evidence="2">The sequence shown here is derived from an EMBL/GenBank/DDBJ whole genome shotgun (WGS) entry which is preliminary data.</text>
</comment>
<reference evidence="2 3" key="1">
    <citation type="submission" date="2022-06" db="EMBL/GenBank/DDBJ databases">
        <authorList>
            <person name="Jeon C.O."/>
        </authorList>
    </citation>
    <scope>NUCLEOTIDE SEQUENCE [LARGE SCALE GENOMIC DNA]</scope>
    <source>
        <strain evidence="2 3">KCTC 13943</strain>
    </source>
</reference>
<gene>
    <name evidence="2" type="ORF">NDK43_05250</name>
</gene>
<accession>A0ABT0W6D7</accession>
<protein>
    <submittedName>
        <fullName evidence="2">YceG family protein</fullName>
    </submittedName>
</protein>
<dbReference type="InterPro" id="IPR025647">
    <property type="entry name" value="YceG_bac"/>
</dbReference>
<evidence type="ECO:0000313" key="3">
    <source>
        <dbReference type="Proteomes" id="UP001523262"/>
    </source>
</evidence>
<feature type="domain" description="Putative component of 'biosynthetic module'" evidence="1">
    <location>
        <begin position="1"/>
        <end position="100"/>
    </location>
</feature>
<dbReference type="Pfam" id="PF14266">
    <property type="entry name" value="YceG_bac"/>
    <property type="match status" value="1"/>
</dbReference>